<organism evidence="5 6">
    <name type="scientific">Chlamydia pecorum (strain ATCC VR-628 / DSM 29919 / E58)</name>
    <name type="common">Chlamydophila pecorum</name>
    <dbReference type="NCBI Taxonomy" id="331635"/>
    <lineage>
        <taxon>Bacteria</taxon>
        <taxon>Pseudomonadati</taxon>
        <taxon>Chlamydiota</taxon>
        <taxon>Chlamydiia</taxon>
        <taxon>Chlamydiales</taxon>
        <taxon>Chlamydiaceae</taxon>
        <taxon>Chlamydia/Chlamydophila group</taxon>
        <taxon>Chlamydia</taxon>
    </lineage>
</organism>
<keyword evidence="6" id="KW-1185">Reference proteome</keyword>
<dbReference type="InterPro" id="IPR041468">
    <property type="entry name" value="HTH_ParB/Spo0J"/>
</dbReference>
<protein>
    <submittedName>
        <fullName evidence="5">Chromosome partioning protein, ParB family</fullName>
    </submittedName>
</protein>
<dbReference type="PANTHER" id="PTHR33375:SF1">
    <property type="entry name" value="CHROMOSOME-PARTITIONING PROTEIN PARB-RELATED"/>
    <property type="match status" value="1"/>
</dbReference>
<dbReference type="InterPro" id="IPR050336">
    <property type="entry name" value="Chromosome_partition/occlusion"/>
</dbReference>
<dbReference type="PANTHER" id="PTHR33375">
    <property type="entry name" value="CHROMOSOME-PARTITIONING PROTEIN PARB-RELATED"/>
    <property type="match status" value="1"/>
</dbReference>
<dbReference type="AlphaFoldDB" id="A0AA34WHS4"/>
<dbReference type="KEGG" id="cpm:G5S_0363"/>
<evidence type="ECO:0000256" key="3">
    <source>
        <dbReference type="ARBA" id="ARBA00023125"/>
    </source>
</evidence>
<keyword evidence="3" id="KW-0238">DNA-binding</keyword>
<evidence type="ECO:0000259" key="4">
    <source>
        <dbReference type="SMART" id="SM00470"/>
    </source>
</evidence>
<dbReference type="SMART" id="SM00470">
    <property type="entry name" value="ParB"/>
    <property type="match status" value="1"/>
</dbReference>
<dbReference type="GO" id="GO:0045881">
    <property type="term" value="P:positive regulation of sporulation resulting in formation of a cellular spore"/>
    <property type="evidence" value="ECO:0007669"/>
    <property type="project" value="TreeGrafter"/>
</dbReference>
<dbReference type="NCBIfam" id="TIGR00180">
    <property type="entry name" value="parB_part"/>
    <property type="match status" value="1"/>
</dbReference>
<dbReference type="Pfam" id="PF02195">
    <property type="entry name" value="ParB_N"/>
    <property type="match status" value="1"/>
</dbReference>
<gene>
    <name evidence="5" type="primary">parB</name>
    <name evidence="5" type="ordered locus">G5S_0363</name>
</gene>
<dbReference type="GO" id="GO:0005694">
    <property type="term" value="C:chromosome"/>
    <property type="evidence" value="ECO:0007669"/>
    <property type="project" value="TreeGrafter"/>
</dbReference>
<dbReference type="Pfam" id="PF17762">
    <property type="entry name" value="HTH_ParB"/>
    <property type="match status" value="1"/>
</dbReference>
<comment type="similarity">
    <text evidence="1">Belongs to the ParB family.</text>
</comment>
<accession>A0AA34WHS4</accession>
<dbReference type="InterPro" id="IPR003115">
    <property type="entry name" value="ParB_N"/>
</dbReference>
<dbReference type="InterPro" id="IPR004437">
    <property type="entry name" value="ParB/RepB/Spo0J"/>
</dbReference>
<dbReference type="Gene3D" id="3.90.1530.30">
    <property type="match status" value="1"/>
</dbReference>
<dbReference type="GO" id="GO:0003677">
    <property type="term" value="F:DNA binding"/>
    <property type="evidence" value="ECO:0007669"/>
    <property type="project" value="UniProtKB-KW"/>
</dbReference>
<proteinExistence type="inferred from homology"/>
<feature type="domain" description="ParB-like N-terminal" evidence="4">
    <location>
        <begin position="15"/>
        <end position="110"/>
    </location>
</feature>
<dbReference type="InterPro" id="IPR036086">
    <property type="entry name" value="ParB/Sulfiredoxin_sf"/>
</dbReference>
<dbReference type="FunFam" id="1.10.10.2830:FF:000001">
    <property type="entry name" value="Chromosome partitioning protein ParB"/>
    <property type="match status" value="1"/>
</dbReference>
<reference evidence="5 6" key="1">
    <citation type="journal article" date="2011" name="J. Bacteriol.">
        <title>Genome sequence of the obligate intracellular animal pathogen Chlamydia pecorum E58.</title>
        <authorList>
            <person name="Mojica S."/>
            <person name="Huot Creasy H."/>
            <person name="Daugherty S."/>
            <person name="Read T.D."/>
            <person name="Kim T."/>
            <person name="Kaltenboeck B."/>
            <person name="Bavoil P."/>
            <person name="Myers G.S."/>
        </authorList>
    </citation>
    <scope>NUCLEOTIDE SEQUENCE [LARGE SCALE GENOMIC DNA]</scope>
    <source>
        <strain evidence="5 6">E58</strain>
    </source>
</reference>
<dbReference type="GO" id="GO:0007059">
    <property type="term" value="P:chromosome segregation"/>
    <property type="evidence" value="ECO:0007669"/>
    <property type="project" value="UniProtKB-KW"/>
</dbReference>
<dbReference type="Gene3D" id="1.10.10.2830">
    <property type="match status" value="1"/>
</dbReference>
<keyword evidence="2" id="KW-0159">Chromosome partition</keyword>
<evidence type="ECO:0000313" key="5">
    <source>
        <dbReference type="EMBL" id="AEB41363.1"/>
    </source>
</evidence>
<dbReference type="Proteomes" id="UP000008305">
    <property type="component" value="Chromosome"/>
</dbReference>
<evidence type="ECO:0000313" key="6">
    <source>
        <dbReference type="Proteomes" id="UP000008305"/>
    </source>
</evidence>
<evidence type="ECO:0000256" key="1">
    <source>
        <dbReference type="ARBA" id="ARBA00006295"/>
    </source>
</evidence>
<dbReference type="RefSeq" id="WP_013712441.1">
    <property type="nucleotide sequence ID" value="NC_015408.1"/>
</dbReference>
<dbReference type="SUPFAM" id="SSF110849">
    <property type="entry name" value="ParB/Sulfiredoxin"/>
    <property type="match status" value="1"/>
</dbReference>
<dbReference type="EMBL" id="CP002608">
    <property type="protein sequence ID" value="AEB41363.1"/>
    <property type="molecule type" value="Genomic_DNA"/>
</dbReference>
<name>A0AA34WHS4_CHLPE</name>
<dbReference type="SUPFAM" id="SSF109709">
    <property type="entry name" value="KorB DNA-binding domain-like"/>
    <property type="match status" value="1"/>
</dbReference>
<dbReference type="FunFam" id="3.90.1530.30:FF:000001">
    <property type="entry name" value="Chromosome partitioning protein ParB"/>
    <property type="match status" value="1"/>
</dbReference>
<sequence length="292" mass="32841">MSVDEVASTEKDTIIEIAIDAIRVSPFQPRRVFSNEELDELIASLKSVGLIHPPVVREIRNGEHVLYYELIAGERRWRAMQKAGYAVIPVVLKRMMADDVAAEATLIENIQRVNLNPLEMAEAFKKLIHVFGLTQDKVASKVGKKRSTVANYLRLLTLSETIQKSISLGEVTLGHAKVILTLEDPALREQLNAEIIKEGLAVREAELLAKSLMQQHGKQELVTKGPKEKTSYPHPKEKYAEVQKRLSNECGYKVKVQPSGEDICVSFYLHNAEELETLQERLLKDSPSFKGM</sequence>
<evidence type="ECO:0000256" key="2">
    <source>
        <dbReference type="ARBA" id="ARBA00022829"/>
    </source>
</evidence>